<dbReference type="AlphaFoldDB" id="A0A7R9VXM7"/>
<feature type="transmembrane region" description="Helical" evidence="2">
    <location>
        <begin position="839"/>
        <end position="864"/>
    </location>
</feature>
<gene>
    <name evidence="3" type="ORF">CEUR00632_LOCUS19578</name>
</gene>
<keyword evidence="2" id="KW-0812">Transmembrane</keyword>
<feature type="compositionally biased region" description="Basic and acidic residues" evidence="1">
    <location>
        <begin position="797"/>
        <end position="808"/>
    </location>
</feature>
<reference evidence="3" key="1">
    <citation type="submission" date="2021-01" db="EMBL/GenBank/DDBJ databases">
        <authorList>
            <person name="Corre E."/>
            <person name="Pelletier E."/>
            <person name="Niang G."/>
            <person name="Scheremetjew M."/>
            <person name="Finn R."/>
            <person name="Kale V."/>
            <person name="Holt S."/>
            <person name="Cochrane G."/>
            <person name="Meng A."/>
            <person name="Brown T."/>
            <person name="Cohen L."/>
        </authorList>
    </citation>
    <scope>NUCLEOTIDE SEQUENCE</scope>
    <source>
        <strain evidence="3">CCMP219</strain>
    </source>
</reference>
<name>A0A7R9VXM7_9CHLO</name>
<dbReference type="EMBL" id="HBEC01042058">
    <property type="protein sequence ID" value="CAD8308312.1"/>
    <property type="molecule type" value="Transcribed_RNA"/>
</dbReference>
<evidence type="ECO:0000256" key="1">
    <source>
        <dbReference type="SAM" id="MobiDB-lite"/>
    </source>
</evidence>
<keyword evidence="2" id="KW-1133">Transmembrane helix</keyword>
<protein>
    <submittedName>
        <fullName evidence="3">Uncharacterized protein</fullName>
    </submittedName>
</protein>
<evidence type="ECO:0000256" key="2">
    <source>
        <dbReference type="SAM" id="Phobius"/>
    </source>
</evidence>
<keyword evidence="2" id="KW-0472">Membrane</keyword>
<feature type="region of interest" description="Disordered" evidence="1">
    <location>
        <begin position="18"/>
        <end position="38"/>
    </location>
</feature>
<accession>A0A7R9VXM7</accession>
<evidence type="ECO:0000313" key="3">
    <source>
        <dbReference type="EMBL" id="CAD8308312.1"/>
    </source>
</evidence>
<sequence length="908" mass="90858">MAAAAAAGENAAVSMSCGGGSGGSDTRGPDACGSRSGSLGVMGSSRRWWPSLRPMATALAAAGSAVAFAGFVDDALCRPGFAPLGSPQSPSAAVAAPGDGGGVGAALQRGQPHDVQECLEWVSSHPWEAMRASGFLGAPTTVMLVPLAAHIGLTACLGPHFKGAFRDLLVSTSRIGVRTVLAFSVLTSARGGAPPSPLVLYVVYTRRMILGSMFASAVCKVMQDLPFAVWVLCELADLALNLLAIWLLSCHDGFEHTWGPGVVVSAAAAALVIPTVIAAARWPVGRWLEQFLAPHRAAQRGRVSRKPAGAASRAAAAVCAAAVEGAGPSAVGCAARVRPSPAACNAADPAPVAASSPITGLEVFAVFDAERPCEAGAPASGVNPAAQPYSLSPAVAARIAASAAMVAGSPAAYKPLYGPTVRLSIKVHNREPEDLVGDWRGQVLAHVGEAAPGARVRGMAVRRGCTHLLLEVDADGADELLDSLQQGSIGQGAGASEGRAPHITAARELLGALFAPAAGPLQPDATFSRMDLAAHVALSGGSDAPAAARRQKQQVPRPPSVASVTPLVLPMPAAHGGVVEVDLVLSAPLQPGHAVVLRHCIEGYLRVHGVEPLAAAGGPGAGKRSVPACAPPAGGDDDGGLVRLRVQFSAPLLPGRVQAEVLDDAHGLIGMPATLLLVNNAAAADELAMLCRHAPVPPVGRIRGAAAATAAPVHRPHPMLLDAGLWIDAAMLCVHVTGAGALADSQADAVGRGMLEYTRLVGLSATHDMLAGIAQQAAAAAGGSAAAAATAADAACHPDERAADRAEPGAKQTHADGAASARSGIPRRATVAAAGVRRAVLVALGAALSLLLSSAGAPLLLLLVTAPLAAVVAMQELAPAPALAGFAGAARCGGSCDAGRGHAKSRLK</sequence>
<proteinExistence type="predicted"/>
<organism evidence="3">
    <name type="scientific">Chlamydomonas euryale</name>
    <dbReference type="NCBI Taxonomy" id="1486919"/>
    <lineage>
        <taxon>Eukaryota</taxon>
        <taxon>Viridiplantae</taxon>
        <taxon>Chlorophyta</taxon>
        <taxon>core chlorophytes</taxon>
        <taxon>Chlorophyceae</taxon>
        <taxon>CS clade</taxon>
        <taxon>Chlamydomonadales</taxon>
        <taxon>Chlamydomonadaceae</taxon>
        <taxon>Chlamydomonas</taxon>
    </lineage>
</organism>
<feature type="region of interest" description="Disordered" evidence="1">
    <location>
        <begin position="797"/>
        <end position="822"/>
    </location>
</feature>